<protein>
    <recommendedName>
        <fullName evidence="4">Ig-like domain-containing protein</fullName>
    </recommendedName>
</protein>
<sequence>MWRINSVEEITTTTTASISEEEEDDDSTSIASYPSLQLNLNPLKVPFPEAGVDLIDTTVDDYQLNHHLIQENGVKCYDCQTWQQNWLFKKAKKMDNKSDIMLGYMAMIIAELPICMLIPNPIEKVFRPVIGDRDVDELSDLSEHNSVGSLDFSDDESDYEETIDTNDVMEMTSDVSKVEECQKVVPIIMTTISKTTNTIEKECNESKAIINMKVSVVSNKVKPIVKTVTKVPNYLPKELRVNDRDSGSDPYLVLRPGDACVQSAITVQFICRARGSKPLLYSWFKGDSLLQSDQHFRIFQSGEENILEIMNTSQEYSDQYSCVVYNRFGYQWCDFTLQVRNTSFVSNKCHKMPLKMTTTTVDNECEPKSEAVSEVSNITINPKHDKHKTRPFVIQRTWAERVAELNSKAQNKQNESNVEFKGDNKDCEEETRVSVPTLMTCTIAEREHKKWENPDIDWKDSPYSAENLNSRLQQRVLSLNSLNESSIERTDNTNDENEAESAFLSSNSKDMSRYRKDYYVKQQPMSRDETLRSFDENV</sequence>
<dbReference type="Gene3D" id="2.60.40.10">
    <property type="entry name" value="Immunoglobulins"/>
    <property type="match status" value="1"/>
</dbReference>
<dbReference type="OrthoDB" id="10072397at2759"/>
<organism evidence="5">
    <name type="scientific">Medioppia subpectinata</name>
    <dbReference type="NCBI Taxonomy" id="1979941"/>
    <lineage>
        <taxon>Eukaryota</taxon>
        <taxon>Metazoa</taxon>
        <taxon>Ecdysozoa</taxon>
        <taxon>Arthropoda</taxon>
        <taxon>Chelicerata</taxon>
        <taxon>Arachnida</taxon>
        <taxon>Acari</taxon>
        <taxon>Acariformes</taxon>
        <taxon>Sarcoptiformes</taxon>
        <taxon>Oribatida</taxon>
        <taxon>Brachypylina</taxon>
        <taxon>Oppioidea</taxon>
        <taxon>Oppiidae</taxon>
        <taxon>Medioppia</taxon>
    </lineage>
</organism>
<dbReference type="GO" id="GO:0031430">
    <property type="term" value="C:M band"/>
    <property type="evidence" value="ECO:0007669"/>
    <property type="project" value="TreeGrafter"/>
</dbReference>
<dbReference type="Pfam" id="PF07679">
    <property type="entry name" value="I-set"/>
    <property type="match status" value="1"/>
</dbReference>
<name>A0A7R9L1D1_9ACAR</name>
<dbReference type="GO" id="GO:0045214">
    <property type="term" value="P:sarcomere organization"/>
    <property type="evidence" value="ECO:0007669"/>
    <property type="project" value="TreeGrafter"/>
</dbReference>
<feature type="compositionally biased region" description="Basic and acidic residues" evidence="2">
    <location>
        <begin position="526"/>
        <end position="538"/>
    </location>
</feature>
<dbReference type="InterPro" id="IPR003599">
    <property type="entry name" value="Ig_sub"/>
</dbReference>
<dbReference type="InterPro" id="IPR036179">
    <property type="entry name" value="Ig-like_dom_sf"/>
</dbReference>
<dbReference type="CDD" id="cd00096">
    <property type="entry name" value="Ig"/>
    <property type="match status" value="1"/>
</dbReference>
<dbReference type="EMBL" id="CAJPIZ010012593">
    <property type="protein sequence ID" value="CAG2113781.1"/>
    <property type="molecule type" value="Genomic_DNA"/>
</dbReference>
<feature type="domain" description="Ig-like" evidence="4">
    <location>
        <begin position="250"/>
        <end position="326"/>
    </location>
</feature>
<dbReference type="EMBL" id="OC867168">
    <property type="protein sequence ID" value="CAD7633351.1"/>
    <property type="molecule type" value="Genomic_DNA"/>
</dbReference>
<dbReference type="InterPro" id="IPR013098">
    <property type="entry name" value="Ig_I-set"/>
</dbReference>
<keyword evidence="3" id="KW-1133">Transmembrane helix</keyword>
<dbReference type="SMART" id="SM00409">
    <property type="entry name" value="IG"/>
    <property type="match status" value="1"/>
</dbReference>
<feature type="compositionally biased region" description="Basic and acidic residues" evidence="2">
    <location>
        <begin position="510"/>
        <end position="519"/>
    </location>
</feature>
<feature type="region of interest" description="Disordered" evidence="2">
    <location>
        <begin position="486"/>
        <end position="538"/>
    </location>
</feature>
<dbReference type="PANTHER" id="PTHR13817">
    <property type="entry name" value="TITIN"/>
    <property type="match status" value="1"/>
</dbReference>
<evidence type="ECO:0000256" key="1">
    <source>
        <dbReference type="ARBA" id="ARBA00022737"/>
    </source>
</evidence>
<dbReference type="Proteomes" id="UP000759131">
    <property type="component" value="Unassembled WGS sequence"/>
</dbReference>
<accession>A0A7R9L1D1</accession>
<dbReference type="InterPro" id="IPR007110">
    <property type="entry name" value="Ig-like_dom"/>
</dbReference>
<keyword evidence="6" id="KW-1185">Reference proteome</keyword>
<feature type="transmembrane region" description="Helical" evidence="3">
    <location>
        <begin position="100"/>
        <end position="119"/>
    </location>
</feature>
<keyword evidence="3" id="KW-0472">Membrane</keyword>
<evidence type="ECO:0000313" key="6">
    <source>
        <dbReference type="Proteomes" id="UP000759131"/>
    </source>
</evidence>
<dbReference type="InterPro" id="IPR013783">
    <property type="entry name" value="Ig-like_fold"/>
</dbReference>
<dbReference type="AlphaFoldDB" id="A0A7R9L1D1"/>
<evidence type="ECO:0000256" key="2">
    <source>
        <dbReference type="SAM" id="MobiDB-lite"/>
    </source>
</evidence>
<proteinExistence type="predicted"/>
<keyword evidence="3" id="KW-0812">Transmembrane</keyword>
<gene>
    <name evidence="5" type="ORF">OSB1V03_LOCUS13748</name>
</gene>
<dbReference type="PANTHER" id="PTHR13817:SF49">
    <property type="entry name" value="MYOSIN-BINDING PROTEIN H"/>
    <property type="match status" value="1"/>
</dbReference>
<reference evidence="5" key="1">
    <citation type="submission" date="2020-11" db="EMBL/GenBank/DDBJ databases">
        <authorList>
            <person name="Tran Van P."/>
        </authorList>
    </citation>
    <scope>NUCLEOTIDE SEQUENCE</scope>
</reference>
<evidence type="ECO:0000313" key="5">
    <source>
        <dbReference type="EMBL" id="CAD7633351.1"/>
    </source>
</evidence>
<dbReference type="SUPFAM" id="SSF48726">
    <property type="entry name" value="Immunoglobulin"/>
    <property type="match status" value="1"/>
</dbReference>
<keyword evidence="1" id="KW-0677">Repeat</keyword>
<evidence type="ECO:0000259" key="4">
    <source>
        <dbReference type="PROSITE" id="PS50835"/>
    </source>
</evidence>
<evidence type="ECO:0000256" key="3">
    <source>
        <dbReference type="SAM" id="Phobius"/>
    </source>
</evidence>
<dbReference type="InterPro" id="IPR050964">
    <property type="entry name" value="Striated_Muscle_Regulatory"/>
</dbReference>
<dbReference type="PROSITE" id="PS50835">
    <property type="entry name" value="IG_LIKE"/>
    <property type="match status" value="1"/>
</dbReference>